<keyword evidence="5" id="KW-1185">Reference proteome</keyword>
<evidence type="ECO:0000313" key="5">
    <source>
        <dbReference type="Proteomes" id="UP000530564"/>
    </source>
</evidence>
<dbReference type="SUPFAM" id="SSF55729">
    <property type="entry name" value="Acyl-CoA N-acyltransferases (Nat)"/>
    <property type="match status" value="1"/>
</dbReference>
<dbReference type="AlphaFoldDB" id="A0A840A6C6"/>
<dbReference type="GO" id="GO:0016747">
    <property type="term" value="F:acyltransferase activity, transferring groups other than amino-acyl groups"/>
    <property type="evidence" value="ECO:0007669"/>
    <property type="project" value="InterPro"/>
</dbReference>
<evidence type="ECO:0000256" key="1">
    <source>
        <dbReference type="ARBA" id="ARBA00022679"/>
    </source>
</evidence>
<feature type="domain" description="N-acetyltransferase" evidence="3">
    <location>
        <begin position="1"/>
        <end position="160"/>
    </location>
</feature>
<proteinExistence type="predicted"/>
<evidence type="ECO:0000313" key="4">
    <source>
        <dbReference type="EMBL" id="MBB3893203.1"/>
    </source>
</evidence>
<dbReference type="GO" id="GO:0005840">
    <property type="term" value="C:ribosome"/>
    <property type="evidence" value="ECO:0007669"/>
    <property type="project" value="UniProtKB-KW"/>
</dbReference>
<dbReference type="PANTHER" id="PTHR43877">
    <property type="entry name" value="AMINOALKYLPHOSPHONATE N-ACETYLTRANSFERASE-RELATED-RELATED"/>
    <property type="match status" value="1"/>
</dbReference>
<dbReference type="PROSITE" id="PS51186">
    <property type="entry name" value="GNAT"/>
    <property type="match status" value="1"/>
</dbReference>
<dbReference type="InterPro" id="IPR016181">
    <property type="entry name" value="Acyl_CoA_acyltransferase"/>
</dbReference>
<dbReference type="InterPro" id="IPR000182">
    <property type="entry name" value="GNAT_dom"/>
</dbReference>
<dbReference type="CDD" id="cd04301">
    <property type="entry name" value="NAT_SF"/>
    <property type="match status" value="1"/>
</dbReference>
<protein>
    <submittedName>
        <fullName evidence="4">Ribosomal protein S18 acetylase RimI-like enzyme</fullName>
    </submittedName>
</protein>
<sequence>MRTAVFGDAERIARLHDEVWRATYRDLATQAAWDGLTEAVRRARWEEVLGEDHPRRTTLVAERDGRIVGFGTACAPTEAAFGDRGEVRWLHVAPAAQGGGIGRRLMSALTRRLADWGYGGCALAVVVGNEPAIRFYERLGGRRAGRFTDPGPLWRSDNIVFVWDELSPLIGDEQY</sequence>
<dbReference type="Proteomes" id="UP000530564">
    <property type="component" value="Unassembled WGS sequence"/>
</dbReference>
<accession>A0A840A6C6</accession>
<dbReference type="Gene3D" id="3.40.630.30">
    <property type="match status" value="1"/>
</dbReference>
<name>A0A840A6C6_9CAUL</name>
<evidence type="ECO:0000256" key="2">
    <source>
        <dbReference type="ARBA" id="ARBA00023315"/>
    </source>
</evidence>
<keyword evidence="1" id="KW-0808">Transferase</keyword>
<dbReference type="RefSeq" id="WP_221221146.1">
    <property type="nucleotide sequence ID" value="NZ_JACIDK010000007.1"/>
</dbReference>
<keyword evidence="2" id="KW-0012">Acyltransferase</keyword>
<reference evidence="4 5" key="1">
    <citation type="submission" date="2020-08" db="EMBL/GenBank/DDBJ databases">
        <title>Genomic Encyclopedia of Type Strains, Phase IV (KMG-IV): sequencing the most valuable type-strain genomes for metagenomic binning, comparative biology and taxonomic classification.</title>
        <authorList>
            <person name="Goeker M."/>
        </authorList>
    </citation>
    <scope>NUCLEOTIDE SEQUENCE [LARGE SCALE GENOMIC DNA]</scope>
    <source>
        <strain evidence="4 5">DSM 21793</strain>
    </source>
</reference>
<gene>
    <name evidence="4" type="ORF">GGQ61_003941</name>
</gene>
<dbReference type="Pfam" id="PF00583">
    <property type="entry name" value="Acetyltransf_1"/>
    <property type="match status" value="1"/>
</dbReference>
<keyword evidence="4" id="KW-0687">Ribonucleoprotein</keyword>
<evidence type="ECO:0000259" key="3">
    <source>
        <dbReference type="PROSITE" id="PS51186"/>
    </source>
</evidence>
<dbReference type="EMBL" id="JACIDK010000007">
    <property type="protein sequence ID" value="MBB3893203.1"/>
    <property type="molecule type" value="Genomic_DNA"/>
</dbReference>
<comment type="caution">
    <text evidence="4">The sequence shown here is derived from an EMBL/GenBank/DDBJ whole genome shotgun (WGS) entry which is preliminary data.</text>
</comment>
<keyword evidence="4" id="KW-0689">Ribosomal protein</keyword>
<organism evidence="4 5">
    <name type="scientific">Phenylobacterium haematophilum</name>
    <dbReference type="NCBI Taxonomy" id="98513"/>
    <lineage>
        <taxon>Bacteria</taxon>
        <taxon>Pseudomonadati</taxon>
        <taxon>Pseudomonadota</taxon>
        <taxon>Alphaproteobacteria</taxon>
        <taxon>Caulobacterales</taxon>
        <taxon>Caulobacteraceae</taxon>
        <taxon>Phenylobacterium</taxon>
    </lineage>
</organism>
<dbReference type="InterPro" id="IPR050832">
    <property type="entry name" value="Bact_Acetyltransf"/>
</dbReference>